<organism evidence="1 2">
    <name type="scientific">Coprococcus comes</name>
    <dbReference type="NCBI Taxonomy" id="410072"/>
    <lineage>
        <taxon>Bacteria</taxon>
        <taxon>Bacillati</taxon>
        <taxon>Bacillota</taxon>
        <taxon>Clostridia</taxon>
        <taxon>Lachnospirales</taxon>
        <taxon>Lachnospiraceae</taxon>
        <taxon>Coprococcus</taxon>
    </lineage>
</organism>
<proteinExistence type="predicted"/>
<accession>A0A173YEZ3</accession>
<protein>
    <submittedName>
        <fullName evidence="1">Uncharacterized protein</fullName>
    </submittedName>
</protein>
<sequence>MSQDIINNRFFEESVFAIADGYCVINLTKSIVRGSMYQVVNGKNII</sequence>
<dbReference type="EMBL" id="CYZK01000002">
    <property type="protein sequence ID" value="CUN62203.1"/>
    <property type="molecule type" value="Genomic_DNA"/>
</dbReference>
<gene>
    <name evidence="1" type="ORF">ERS852481_00528</name>
</gene>
<reference evidence="1 2" key="1">
    <citation type="submission" date="2015-09" db="EMBL/GenBank/DDBJ databases">
        <authorList>
            <consortium name="Pathogen Informatics"/>
        </authorList>
    </citation>
    <scope>NUCLEOTIDE SEQUENCE [LARGE SCALE GENOMIC DNA]</scope>
    <source>
        <strain evidence="1 2">2789STDY5834866</strain>
    </source>
</reference>
<evidence type="ECO:0000313" key="2">
    <source>
        <dbReference type="Proteomes" id="UP000095362"/>
    </source>
</evidence>
<dbReference type="AlphaFoldDB" id="A0A173YEZ3"/>
<dbReference type="RefSeq" id="WP_156339396.1">
    <property type="nucleotide sequence ID" value="NZ_CYZK01000002.1"/>
</dbReference>
<evidence type="ECO:0000313" key="1">
    <source>
        <dbReference type="EMBL" id="CUN62203.1"/>
    </source>
</evidence>
<name>A0A173YEZ3_9FIRM</name>
<dbReference type="Proteomes" id="UP000095362">
    <property type="component" value="Unassembled WGS sequence"/>
</dbReference>